<dbReference type="Proteomes" id="UP000019118">
    <property type="component" value="Unassembled WGS sequence"/>
</dbReference>
<name>A0AAR5P0Y8_DENPD</name>
<keyword evidence="1" id="KW-0472">Membrane</keyword>
<evidence type="ECO:0000313" key="2">
    <source>
        <dbReference type="EnsemblMetazoa" id="XP_019754176.1"/>
    </source>
</evidence>
<evidence type="ECO:0000256" key="1">
    <source>
        <dbReference type="SAM" id="Phobius"/>
    </source>
</evidence>
<dbReference type="KEGG" id="dpa:109533323"/>
<protein>
    <recommendedName>
        <fullName evidence="4">Beta-1,4-mannosyl-glycoprotein 4-beta-N-acetylglucosaminyltransferase</fullName>
    </recommendedName>
</protein>
<keyword evidence="1" id="KW-0812">Transmembrane</keyword>
<proteinExistence type="predicted"/>
<accession>A0AAR5P0Y8</accession>
<reference evidence="3" key="1">
    <citation type="journal article" date="2013" name="Genome Biol.">
        <title>Draft genome of the mountain pine beetle, Dendroctonus ponderosae Hopkins, a major forest pest.</title>
        <authorList>
            <person name="Keeling C.I."/>
            <person name="Yuen M.M."/>
            <person name="Liao N.Y."/>
            <person name="Docking T.R."/>
            <person name="Chan S.K."/>
            <person name="Taylor G.A."/>
            <person name="Palmquist D.L."/>
            <person name="Jackman S.D."/>
            <person name="Nguyen A."/>
            <person name="Li M."/>
            <person name="Henderson H."/>
            <person name="Janes J.K."/>
            <person name="Zhao Y."/>
            <person name="Pandoh P."/>
            <person name="Moore R."/>
            <person name="Sperling F.A."/>
            <person name="Huber D.P."/>
            <person name="Birol I."/>
            <person name="Jones S.J."/>
            <person name="Bohlmann J."/>
        </authorList>
    </citation>
    <scope>NUCLEOTIDE SEQUENCE</scope>
</reference>
<dbReference type="GO" id="GO:0003830">
    <property type="term" value="F:beta-1,4-mannosylglycoprotein 4-beta-N-acetylglucosaminyltransferase activity"/>
    <property type="evidence" value="ECO:0007669"/>
    <property type="project" value="InterPro"/>
</dbReference>
<dbReference type="GO" id="GO:0016020">
    <property type="term" value="C:membrane"/>
    <property type="evidence" value="ECO:0007669"/>
    <property type="project" value="InterPro"/>
</dbReference>
<dbReference type="EnsemblMetazoa" id="XM_019898617.1">
    <property type="protein sequence ID" value="XP_019754176.1"/>
    <property type="gene ID" value="LOC109533323"/>
</dbReference>
<dbReference type="PANTHER" id="PTHR12224:SF0">
    <property type="entry name" value="BETA-1,4-MANNOSYL-GLYCOPROTEIN 4-BETA-N-ACETYLGLUCOSAMINYLTRANSFERASE"/>
    <property type="match status" value="1"/>
</dbReference>
<feature type="transmembrane region" description="Helical" evidence="1">
    <location>
        <begin position="12"/>
        <end position="31"/>
    </location>
</feature>
<evidence type="ECO:0008006" key="4">
    <source>
        <dbReference type="Google" id="ProtNLM"/>
    </source>
</evidence>
<reference evidence="2" key="2">
    <citation type="submission" date="2024-08" db="UniProtKB">
        <authorList>
            <consortium name="EnsemblMetazoa"/>
        </authorList>
    </citation>
    <scope>IDENTIFICATION</scope>
</reference>
<dbReference type="GeneID" id="109533323"/>
<organism evidence="2 3">
    <name type="scientific">Dendroctonus ponderosae</name>
    <name type="common">Mountain pine beetle</name>
    <dbReference type="NCBI Taxonomy" id="77166"/>
    <lineage>
        <taxon>Eukaryota</taxon>
        <taxon>Metazoa</taxon>
        <taxon>Ecdysozoa</taxon>
        <taxon>Arthropoda</taxon>
        <taxon>Hexapoda</taxon>
        <taxon>Insecta</taxon>
        <taxon>Pterygota</taxon>
        <taxon>Neoptera</taxon>
        <taxon>Endopterygota</taxon>
        <taxon>Coleoptera</taxon>
        <taxon>Polyphaga</taxon>
        <taxon>Cucujiformia</taxon>
        <taxon>Curculionidae</taxon>
        <taxon>Scolytinae</taxon>
        <taxon>Dendroctonus</taxon>
    </lineage>
</organism>
<sequence length="414" mass="48082">MFTQRPFRNRLVLLSLILVQLCLITSYFLFYKSESRKKLNKIAFLPKVYASDKTNQKTYYTLKDIIDLKKICSKKVFLDFNTSMCFTEGTDIKAMSVIKGINWKCNCLPGWHGPDCGFPEVLFRALLTKKQPVKPKGPVPFERRLIYLFKYDKSSENLADIRIMAFGDIIDLFIVYENGNNHFETLIKNSMFKEWQHKILYIANCTEKNIWKLAESQISNLIGDDYVISSPSNEIPNRSSLIFMKFYENILEPIYFRLKWSVFGFFWIHPKKTVISGGACTVSYLRNELNNDLNTLTSSKTIATFASKGILLGDLNHTGGWFCEYCASPQDIIEFFTSNSSKQLINWNQIGTDKITHKFIENLIELGLYIDGKSELGRGHRYSDIDFAPPYVINNDFKYDFLLINFYSQNDDYI</sequence>
<dbReference type="PANTHER" id="PTHR12224">
    <property type="entry name" value="BETA-1,4-MANNOSYL-GLYCOPROTEIN BETA-1,4-N-ACETYLGLUCOSAMINYL-TRANSFERASE"/>
    <property type="match status" value="1"/>
</dbReference>
<dbReference type="AlphaFoldDB" id="A0AAR5P0Y8"/>
<evidence type="ECO:0000313" key="3">
    <source>
        <dbReference type="Proteomes" id="UP000019118"/>
    </source>
</evidence>
<keyword evidence="3" id="KW-1185">Reference proteome</keyword>
<keyword evidence="1" id="KW-1133">Transmembrane helix</keyword>
<dbReference type="GO" id="GO:0006044">
    <property type="term" value="P:N-acetylglucosamine metabolic process"/>
    <property type="evidence" value="ECO:0007669"/>
    <property type="project" value="TreeGrafter"/>
</dbReference>
<dbReference type="InterPro" id="IPR006813">
    <property type="entry name" value="Glyco_trans_17"/>
</dbReference>